<reference evidence="7" key="1">
    <citation type="submission" date="2022-01" db="EMBL/GenBank/DDBJ databases">
        <title>Draft Genome Sequences of Seven Type Strains of the Genus Streptomyces.</title>
        <authorList>
            <person name="Aziz S."/>
            <person name="Coretto E."/>
            <person name="Chronakova A."/>
            <person name="Sproer C."/>
            <person name="Huber K."/>
            <person name="Nouioui I."/>
            <person name="Gross H."/>
        </authorList>
    </citation>
    <scope>NUCLEOTIDE SEQUENCE</scope>
    <source>
        <strain evidence="7">DSM 103493</strain>
    </source>
</reference>
<accession>A0A9X1Q2K9</accession>
<dbReference type="EMBL" id="JAKEIP010000179">
    <property type="protein sequence ID" value="MCF1597947.1"/>
    <property type="molecule type" value="Genomic_DNA"/>
</dbReference>
<keyword evidence="4" id="KW-0749">Sporulation</keyword>
<dbReference type="Pfam" id="PF04686">
    <property type="entry name" value="SsgA"/>
    <property type="match status" value="1"/>
</dbReference>
<evidence type="ECO:0000256" key="1">
    <source>
        <dbReference type="ARBA" id="ARBA00004431"/>
    </source>
</evidence>
<evidence type="ECO:0000256" key="4">
    <source>
        <dbReference type="ARBA" id="ARBA00022969"/>
    </source>
</evidence>
<gene>
    <name evidence="7" type="ORF">L0P92_30990</name>
</gene>
<dbReference type="Gene3D" id="2.30.31.20">
    <property type="entry name" value="Sporulation-specific cell division protein SsgB"/>
    <property type="match status" value="1"/>
</dbReference>
<keyword evidence="6" id="KW-0131">Cell cycle</keyword>
<evidence type="ECO:0000256" key="5">
    <source>
        <dbReference type="ARBA" id="ARBA00023210"/>
    </source>
</evidence>
<dbReference type="GO" id="GO:0030435">
    <property type="term" value="P:sporulation resulting in formation of a cellular spore"/>
    <property type="evidence" value="ECO:0007669"/>
    <property type="project" value="UniProtKB-KW"/>
</dbReference>
<sequence>MSLAELDCILQLVVAPGRSIPVPARLSYRSWDPYSVHIAFRVEGLATVSWVFARDLLAEGTVRPSGLGDVHIWPGDAEQPGLVCLELSSPDGRALLTVPLDVVMPWLERTYHLVPAGFEGASVDLDNELSWLLGEVA</sequence>
<evidence type="ECO:0000313" key="8">
    <source>
        <dbReference type="Proteomes" id="UP001139384"/>
    </source>
</evidence>
<dbReference type="Proteomes" id="UP001139384">
    <property type="component" value="Unassembled WGS sequence"/>
</dbReference>
<proteinExistence type="inferred from homology"/>
<protein>
    <submittedName>
        <fullName evidence="7">SsgA family sporulation/cell division regulator</fullName>
    </submittedName>
</protein>
<evidence type="ECO:0000256" key="2">
    <source>
        <dbReference type="ARBA" id="ARBA00009323"/>
    </source>
</evidence>
<keyword evidence="3" id="KW-0132">Cell division</keyword>
<dbReference type="AlphaFoldDB" id="A0A9X1Q2K9"/>
<name>A0A9X1Q2K9_STRM4</name>
<dbReference type="GO" id="GO:0000917">
    <property type="term" value="P:division septum assembly"/>
    <property type="evidence" value="ECO:0007669"/>
    <property type="project" value="UniProtKB-KW"/>
</dbReference>
<dbReference type="InterPro" id="IPR038658">
    <property type="entry name" value="SsgB_sf"/>
</dbReference>
<keyword evidence="8" id="KW-1185">Reference proteome</keyword>
<dbReference type="InterPro" id="IPR006776">
    <property type="entry name" value="SsgB"/>
</dbReference>
<evidence type="ECO:0000256" key="3">
    <source>
        <dbReference type="ARBA" id="ARBA00022618"/>
    </source>
</evidence>
<evidence type="ECO:0000256" key="6">
    <source>
        <dbReference type="ARBA" id="ARBA00023306"/>
    </source>
</evidence>
<evidence type="ECO:0000313" key="7">
    <source>
        <dbReference type="EMBL" id="MCF1597947.1"/>
    </source>
</evidence>
<organism evidence="7 8">
    <name type="scientific">Streptomyces muensis</name>
    <dbReference type="NCBI Taxonomy" id="1077944"/>
    <lineage>
        <taxon>Bacteria</taxon>
        <taxon>Bacillati</taxon>
        <taxon>Actinomycetota</taxon>
        <taxon>Actinomycetes</taxon>
        <taxon>Kitasatosporales</taxon>
        <taxon>Streptomycetaceae</taxon>
        <taxon>Streptomyces</taxon>
    </lineage>
</organism>
<keyword evidence="5" id="KW-0717">Septation</keyword>
<dbReference type="RefSeq" id="WP_234766364.1">
    <property type="nucleotide sequence ID" value="NZ_JAKEIP010000179.1"/>
</dbReference>
<comment type="subcellular location">
    <subcellularLocation>
        <location evidence="1">Cell septum</location>
    </subcellularLocation>
</comment>
<comment type="similarity">
    <text evidence="2">Belongs to the SsgA family.</text>
</comment>
<dbReference type="GO" id="GO:0030428">
    <property type="term" value="C:cell septum"/>
    <property type="evidence" value="ECO:0007669"/>
    <property type="project" value="UniProtKB-SubCell"/>
</dbReference>
<comment type="caution">
    <text evidence="7">The sequence shown here is derived from an EMBL/GenBank/DDBJ whole genome shotgun (WGS) entry which is preliminary data.</text>
</comment>